<dbReference type="AlphaFoldDB" id="R7U7L9"/>
<protein>
    <submittedName>
        <fullName evidence="1 2">Uncharacterized protein</fullName>
    </submittedName>
</protein>
<sequence>MHIWATDFHCATIQDLHHLLEPIGVIFYDQSLSSKCKLFNNCAHNLTIINEKNGINLNHSLIPKFYDRYKDDWQMQQVDAFVCYHPTSMCELYIPFNRSIIVVASTRYEMGRQDRDTWMKWNKNLQKLSQHPKNTIAANNLYDSKYIEYFTGIKAKLIPSICDYTNVTYNPSNNSFLLFAGRSGKSSSVFDKPYNEACARQNCSELSIVNSKTLPVPYKYEDIVRYQGFVLIPYQVSTMSLFEHYRMNVPIFAPSVELLIEWHQKHNILREKTWNGVTNQTIISPGSHISAHDSQKHLPDPNNDTDVESLKYWIPFSDFYQWPHVIIFNTLDELIIKMKTTDLIEVSQLMKQYNLQEKKRVMNIWKEVLHKVAKYSERQPSQ</sequence>
<evidence type="ECO:0000313" key="3">
    <source>
        <dbReference type="Proteomes" id="UP000014760"/>
    </source>
</evidence>
<evidence type="ECO:0000313" key="2">
    <source>
        <dbReference type="EnsemblMetazoa" id="CapteP206071"/>
    </source>
</evidence>
<dbReference type="OMA" id="ENMESFE"/>
<keyword evidence="3" id="KW-1185">Reference proteome</keyword>
<name>R7U7L9_CAPTE</name>
<dbReference type="EnsemblMetazoa" id="CapteT206071">
    <property type="protein sequence ID" value="CapteP206071"/>
    <property type="gene ID" value="CapteG206071"/>
</dbReference>
<dbReference type="Proteomes" id="UP000014760">
    <property type="component" value="Unassembled WGS sequence"/>
</dbReference>
<reference evidence="1 3" key="2">
    <citation type="journal article" date="2013" name="Nature">
        <title>Insights into bilaterian evolution from three spiralian genomes.</title>
        <authorList>
            <person name="Simakov O."/>
            <person name="Marletaz F."/>
            <person name="Cho S.J."/>
            <person name="Edsinger-Gonzales E."/>
            <person name="Havlak P."/>
            <person name="Hellsten U."/>
            <person name="Kuo D.H."/>
            <person name="Larsson T."/>
            <person name="Lv J."/>
            <person name="Arendt D."/>
            <person name="Savage R."/>
            <person name="Osoegawa K."/>
            <person name="de Jong P."/>
            <person name="Grimwood J."/>
            <person name="Chapman J.A."/>
            <person name="Shapiro H."/>
            <person name="Aerts A."/>
            <person name="Otillar R.P."/>
            <person name="Terry A.Y."/>
            <person name="Boore J.L."/>
            <person name="Grigoriev I.V."/>
            <person name="Lindberg D.R."/>
            <person name="Seaver E.C."/>
            <person name="Weisblat D.A."/>
            <person name="Putnam N.H."/>
            <person name="Rokhsar D.S."/>
        </authorList>
    </citation>
    <scope>NUCLEOTIDE SEQUENCE</scope>
    <source>
        <strain evidence="1 3">I ESC-2004</strain>
    </source>
</reference>
<dbReference type="EMBL" id="AMQN01025186">
    <property type="status" value="NOT_ANNOTATED_CDS"/>
    <property type="molecule type" value="Genomic_DNA"/>
</dbReference>
<evidence type="ECO:0000313" key="1">
    <source>
        <dbReference type="EMBL" id="ELU02146.1"/>
    </source>
</evidence>
<dbReference type="EMBL" id="KB304320">
    <property type="protein sequence ID" value="ELU02146.1"/>
    <property type="molecule type" value="Genomic_DNA"/>
</dbReference>
<proteinExistence type="predicted"/>
<dbReference type="OrthoDB" id="419709at2759"/>
<reference evidence="3" key="1">
    <citation type="submission" date="2012-12" db="EMBL/GenBank/DDBJ databases">
        <authorList>
            <person name="Hellsten U."/>
            <person name="Grimwood J."/>
            <person name="Chapman J.A."/>
            <person name="Shapiro H."/>
            <person name="Aerts A."/>
            <person name="Otillar R.P."/>
            <person name="Terry A.Y."/>
            <person name="Boore J.L."/>
            <person name="Simakov O."/>
            <person name="Marletaz F."/>
            <person name="Cho S.-J."/>
            <person name="Edsinger-Gonzales E."/>
            <person name="Havlak P."/>
            <person name="Kuo D.-H."/>
            <person name="Larsson T."/>
            <person name="Lv J."/>
            <person name="Arendt D."/>
            <person name="Savage R."/>
            <person name="Osoegawa K."/>
            <person name="de Jong P."/>
            <person name="Lindberg D.R."/>
            <person name="Seaver E.C."/>
            <person name="Weisblat D.A."/>
            <person name="Putnam N.H."/>
            <person name="Grigoriev I.V."/>
            <person name="Rokhsar D.S."/>
        </authorList>
    </citation>
    <scope>NUCLEOTIDE SEQUENCE</scope>
    <source>
        <strain evidence="3">I ESC-2004</strain>
    </source>
</reference>
<organism evidence="1">
    <name type="scientific">Capitella teleta</name>
    <name type="common">Polychaete worm</name>
    <dbReference type="NCBI Taxonomy" id="283909"/>
    <lineage>
        <taxon>Eukaryota</taxon>
        <taxon>Metazoa</taxon>
        <taxon>Spiralia</taxon>
        <taxon>Lophotrochozoa</taxon>
        <taxon>Annelida</taxon>
        <taxon>Polychaeta</taxon>
        <taxon>Sedentaria</taxon>
        <taxon>Scolecida</taxon>
        <taxon>Capitellidae</taxon>
        <taxon>Capitella</taxon>
    </lineage>
</organism>
<dbReference type="HOGENOM" id="CLU_046470_0_0_1"/>
<reference evidence="2" key="3">
    <citation type="submission" date="2015-06" db="UniProtKB">
        <authorList>
            <consortium name="EnsemblMetazoa"/>
        </authorList>
    </citation>
    <scope>IDENTIFICATION</scope>
</reference>
<gene>
    <name evidence="1" type="ORF">CAPTEDRAFT_206071</name>
</gene>
<accession>R7U7L9</accession>